<dbReference type="Gene3D" id="2.40.10.120">
    <property type="match status" value="1"/>
</dbReference>
<proteinExistence type="predicted"/>
<dbReference type="Pfam" id="PF02395">
    <property type="entry name" value="Peptidase_S6"/>
    <property type="match status" value="1"/>
</dbReference>
<dbReference type="EMBL" id="UGRI01000001">
    <property type="protein sequence ID" value="SUA24460.1"/>
    <property type="molecule type" value="Genomic_DNA"/>
</dbReference>
<gene>
    <name evidence="2" type="primary">iga_2</name>
    <name evidence="2" type="ORF">NCTC11421_02460</name>
</gene>
<protein>
    <submittedName>
        <fullName evidence="2">IgA-specific metalloendopeptidase</fullName>
        <ecNumber evidence="2">3.4.21.72</ecNumber>
        <ecNumber evidence="2">3.4.24.13</ecNumber>
    </submittedName>
</protein>
<organism evidence="2">
    <name type="scientific">Neisseria gonorrhoeae</name>
    <dbReference type="NCBI Taxonomy" id="485"/>
    <lineage>
        <taxon>Bacteria</taxon>
        <taxon>Pseudomonadati</taxon>
        <taxon>Pseudomonadota</taxon>
        <taxon>Betaproteobacteria</taxon>
        <taxon>Neisseriales</taxon>
        <taxon>Neisseriaceae</taxon>
        <taxon>Neisseria</taxon>
    </lineage>
</organism>
<name>A0A378VZL0_NEIGO</name>
<dbReference type="InterPro" id="IPR030396">
    <property type="entry name" value="Peptidase_S6_dom"/>
</dbReference>
<dbReference type="EC" id="3.4.21.72" evidence="2"/>
<dbReference type="GO" id="GO:0004175">
    <property type="term" value="F:endopeptidase activity"/>
    <property type="evidence" value="ECO:0007669"/>
    <property type="project" value="InterPro"/>
</dbReference>
<reference evidence="2" key="1">
    <citation type="submission" date="2018-06" db="EMBL/GenBank/DDBJ databases">
        <authorList>
            <consortium name="Pathogen Informatics"/>
            <person name="Doyle S."/>
        </authorList>
    </citation>
    <scope>NUCLEOTIDE SEQUENCE [LARGE SCALE GENOMIC DNA]</scope>
    <source>
        <strain evidence="2">NCTC11421</strain>
    </source>
</reference>
<evidence type="ECO:0000259" key="1">
    <source>
        <dbReference type="Pfam" id="PF02395"/>
    </source>
</evidence>
<keyword evidence="2" id="KW-0378">Hydrolase</keyword>
<sequence length="86" mass="9711">MARFNKFVTEVAPIAPTDAGGGLDTYKDKNRFSSFVRIGAGRQLVYEKGFIIKKEMKKATICAIFHKPIVMPLQVRLIKILILTKQ</sequence>
<evidence type="ECO:0000313" key="2">
    <source>
        <dbReference type="EMBL" id="SUA24460.1"/>
    </source>
</evidence>
<dbReference type="EC" id="3.4.24.13" evidence="2"/>
<accession>A0A378VZL0</accession>
<feature type="domain" description="Peptidase S6" evidence="1">
    <location>
        <begin position="1"/>
        <end position="53"/>
    </location>
</feature>
<dbReference type="AlphaFoldDB" id="A0A378VZL0"/>